<sequence length="143" mass="16941">MNAETRKGYLEILLDYQFDMLFVRNMGVNHAEFLFVEAWKSLEECPEIRPWFMEMMERTLLGGVVQSGITKRPEGFAPDDFIWFLAHASRWPEFHVLAARLSKDPGDVWITNPLHRSSEMILAALKDDWEDRDFYQTFSWQHP</sequence>
<gene>
    <name evidence="1" type="ORF">EV700_0925</name>
</gene>
<accession>A0A4V2G6A4</accession>
<evidence type="ECO:0000313" key="1">
    <source>
        <dbReference type="EMBL" id="RZU47956.1"/>
    </source>
</evidence>
<dbReference type="AlphaFoldDB" id="A0A4V2G6A4"/>
<dbReference type="Proteomes" id="UP000292423">
    <property type="component" value="Unassembled WGS sequence"/>
</dbReference>
<comment type="caution">
    <text evidence="1">The sequence shown here is derived from an EMBL/GenBank/DDBJ whole genome shotgun (WGS) entry which is preliminary data.</text>
</comment>
<keyword evidence="2" id="KW-1185">Reference proteome</keyword>
<name>A0A4V2G6A4_9GAMM</name>
<proteinExistence type="predicted"/>
<dbReference type="EMBL" id="SHKX01000010">
    <property type="protein sequence ID" value="RZU47956.1"/>
    <property type="molecule type" value="Genomic_DNA"/>
</dbReference>
<evidence type="ECO:0000313" key="2">
    <source>
        <dbReference type="Proteomes" id="UP000292423"/>
    </source>
</evidence>
<organism evidence="1 2">
    <name type="scientific">Fluviicoccus keumensis</name>
    <dbReference type="NCBI Taxonomy" id="1435465"/>
    <lineage>
        <taxon>Bacteria</taxon>
        <taxon>Pseudomonadati</taxon>
        <taxon>Pseudomonadota</taxon>
        <taxon>Gammaproteobacteria</taxon>
        <taxon>Moraxellales</taxon>
        <taxon>Moraxellaceae</taxon>
        <taxon>Fluviicoccus</taxon>
    </lineage>
</organism>
<reference evidence="1 2" key="1">
    <citation type="submission" date="2019-02" db="EMBL/GenBank/DDBJ databases">
        <title>Genomic Encyclopedia of Type Strains, Phase IV (KMG-IV): sequencing the most valuable type-strain genomes for metagenomic binning, comparative biology and taxonomic classification.</title>
        <authorList>
            <person name="Goeker M."/>
        </authorList>
    </citation>
    <scope>NUCLEOTIDE SEQUENCE [LARGE SCALE GENOMIC DNA]</scope>
    <source>
        <strain evidence="1 2">DSM 105135</strain>
    </source>
</reference>
<dbReference type="RefSeq" id="WP_130411162.1">
    <property type="nucleotide sequence ID" value="NZ_SHKX01000010.1"/>
</dbReference>
<protein>
    <submittedName>
        <fullName evidence="1">Uncharacterized protein</fullName>
    </submittedName>
</protein>
<dbReference type="OrthoDB" id="8410420at2"/>